<evidence type="ECO:0000313" key="2">
    <source>
        <dbReference type="EMBL" id="EKX68752.1"/>
    </source>
</evidence>
<dbReference type="EMBL" id="AEJC01000058">
    <property type="protein sequence ID" value="EKX68752.1"/>
    <property type="molecule type" value="Genomic_DNA"/>
</dbReference>
<feature type="region of interest" description="Disordered" evidence="1">
    <location>
        <begin position="37"/>
        <end position="56"/>
    </location>
</feature>
<evidence type="ECO:0000313" key="3">
    <source>
        <dbReference type="Proteomes" id="UP000010411"/>
    </source>
</evidence>
<organism evidence="2 3">
    <name type="scientific">Streptomyces ipomoeae 91-03</name>
    <dbReference type="NCBI Taxonomy" id="698759"/>
    <lineage>
        <taxon>Bacteria</taxon>
        <taxon>Bacillati</taxon>
        <taxon>Actinomycetota</taxon>
        <taxon>Actinomycetes</taxon>
        <taxon>Kitasatosporales</taxon>
        <taxon>Streptomycetaceae</taxon>
        <taxon>Streptomyces</taxon>
    </lineage>
</organism>
<sequence length="103" mass="10658">MGGLMPTCDPLGCGGSDLGAWADRRRVVASDIGPHIITSDISTSTTPPTVVGGCVGRTDDRVRRRTAVGRGRLHFGLGTLDRIGLSAEATARPAAAPSRRSMS</sequence>
<dbReference type="Proteomes" id="UP000010411">
    <property type="component" value="Unassembled WGS sequence"/>
</dbReference>
<reference evidence="2 3" key="1">
    <citation type="submission" date="2012-11" db="EMBL/GenBank/DDBJ databases">
        <authorList>
            <person name="Huguet-Tapia J.C."/>
            <person name="Durkin A.S."/>
            <person name="Pettis G.S."/>
            <person name="Badger J.H."/>
        </authorList>
    </citation>
    <scope>NUCLEOTIDE SEQUENCE [LARGE SCALE GENOMIC DNA]</scope>
    <source>
        <strain evidence="2 3">91-03</strain>
    </source>
</reference>
<evidence type="ECO:0000256" key="1">
    <source>
        <dbReference type="SAM" id="MobiDB-lite"/>
    </source>
</evidence>
<dbReference type="AlphaFoldDB" id="L1L769"/>
<comment type="caution">
    <text evidence="2">The sequence shown here is derived from an EMBL/GenBank/DDBJ whole genome shotgun (WGS) entry which is preliminary data.</text>
</comment>
<name>L1L769_9ACTN</name>
<feature type="compositionally biased region" description="Low complexity" evidence="1">
    <location>
        <begin position="37"/>
        <end position="52"/>
    </location>
</feature>
<protein>
    <submittedName>
        <fullName evidence="2">Uncharacterized protein</fullName>
    </submittedName>
</protein>
<accession>L1L769</accession>
<gene>
    <name evidence="2" type="ORF">STRIP9103_09401</name>
</gene>
<proteinExistence type="predicted"/>
<keyword evidence="3" id="KW-1185">Reference proteome</keyword>